<dbReference type="RefSeq" id="WP_131101107.1">
    <property type="nucleotide sequence ID" value="NZ_CP036455.1"/>
</dbReference>
<name>A0A4P6Q7F8_9ACTN</name>
<feature type="region of interest" description="Disordered" evidence="1">
    <location>
        <begin position="1"/>
        <end position="26"/>
    </location>
</feature>
<dbReference type="EMBL" id="CP036455">
    <property type="protein sequence ID" value="QBI56310.1"/>
    <property type="molecule type" value="Genomic_DNA"/>
</dbReference>
<evidence type="ECO:0000313" key="4">
    <source>
        <dbReference type="Proteomes" id="UP000292235"/>
    </source>
</evidence>
<feature type="transmembrane region" description="Helical" evidence="2">
    <location>
        <begin position="378"/>
        <end position="398"/>
    </location>
</feature>
<dbReference type="PANTHER" id="PTHR34219:SF1">
    <property type="entry name" value="PEPSY DOMAIN-CONTAINING PROTEIN"/>
    <property type="match status" value="1"/>
</dbReference>
<dbReference type="Proteomes" id="UP000292235">
    <property type="component" value="Chromosome"/>
</dbReference>
<organism evidence="3 4">
    <name type="scientific">Streptomonospora litoralis</name>
    <dbReference type="NCBI Taxonomy" id="2498135"/>
    <lineage>
        <taxon>Bacteria</taxon>
        <taxon>Bacillati</taxon>
        <taxon>Actinomycetota</taxon>
        <taxon>Actinomycetes</taxon>
        <taxon>Streptosporangiales</taxon>
        <taxon>Nocardiopsidaceae</taxon>
        <taxon>Streptomonospora</taxon>
    </lineage>
</organism>
<dbReference type="InterPro" id="IPR005625">
    <property type="entry name" value="PepSY-ass_TM"/>
</dbReference>
<dbReference type="AlphaFoldDB" id="A0A4P6Q7F8"/>
<dbReference type="PANTHER" id="PTHR34219">
    <property type="entry name" value="IRON-REGULATED INNER MEMBRANE PROTEIN-RELATED"/>
    <property type="match status" value="1"/>
</dbReference>
<evidence type="ECO:0000256" key="1">
    <source>
        <dbReference type="SAM" id="MobiDB-lite"/>
    </source>
</evidence>
<gene>
    <name evidence="3" type="ORF">EKD16_22785</name>
</gene>
<evidence type="ECO:0000313" key="3">
    <source>
        <dbReference type="EMBL" id="QBI56310.1"/>
    </source>
</evidence>
<feature type="transmembrane region" description="Helical" evidence="2">
    <location>
        <begin position="42"/>
        <end position="64"/>
    </location>
</feature>
<protein>
    <recommendedName>
        <fullName evidence="5">Peptidase</fullName>
    </recommendedName>
</protein>
<keyword evidence="2" id="KW-0812">Transmembrane</keyword>
<accession>A0A4P6Q7F8</accession>
<proteinExistence type="predicted"/>
<keyword evidence="2" id="KW-0472">Membrane</keyword>
<reference evidence="3 4" key="1">
    <citation type="submission" date="2019-02" db="EMBL/GenBank/DDBJ databases">
        <authorList>
            <person name="Khodamoradi S."/>
            <person name="Hahnke R.L."/>
            <person name="Kaempfer P."/>
            <person name="Schumann P."/>
            <person name="Rohde M."/>
            <person name="Steinert M."/>
            <person name="Luzhetskyy A."/>
            <person name="Wink J."/>
            <person name="Ruckert C."/>
        </authorList>
    </citation>
    <scope>NUCLEOTIDE SEQUENCE [LARGE SCALE GENOMIC DNA]</scope>
    <source>
        <strain evidence="3 4">M2</strain>
    </source>
</reference>
<dbReference type="KEGG" id="strr:EKD16_22785"/>
<evidence type="ECO:0000256" key="2">
    <source>
        <dbReference type="SAM" id="Phobius"/>
    </source>
</evidence>
<feature type="compositionally biased region" description="Basic and acidic residues" evidence="1">
    <location>
        <begin position="1"/>
        <end position="15"/>
    </location>
</feature>
<feature type="transmembrane region" description="Helical" evidence="2">
    <location>
        <begin position="179"/>
        <end position="200"/>
    </location>
</feature>
<dbReference type="OrthoDB" id="9791166at2"/>
<dbReference type="Pfam" id="PF03929">
    <property type="entry name" value="PepSY_TM"/>
    <property type="match status" value="1"/>
</dbReference>
<keyword evidence="2" id="KW-1133">Transmembrane helix</keyword>
<feature type="transmembrane region" description="Helical" evidence="2">
    <location>
        <begin position="228"/>
        <end position="250"/>
    </location>
</feature>
<evidence type="ECO:0008006" key="5">
    <source>
        <dbReference type="Google" id="ProtNLM"/>
    </source>
</evidence>
<feature type="transmembrane region" description="Helical" evidence="2">
    <location>
        <begin position="430"/>
        <end position="455"/>
    </location>
</feature>
<sequence>MPIDDHSQSTIDPERPSPTAAKPPPSRSWWAPLRALLLRMHFYAGVLVAPFIFVAAASGLLYVWTPQVEELVYDRELHVAAVGEARLPLEEQVAAASGSLPQGTLTAVRPGDEPQDTTRVLFDVDGLPTDSHSRAVFVDPYTAEVRGTLTSYGGSGALPVRTWIDLLHRNLHLGDFGRVYSELAASWMWLIAAGGTALWISRRRRRRRVRTTLLPEPKARGMRRTMSFHGSIGLWLLVGLLFLSATGLTWSQFAGPNVAAIRGAMSWETPAVSTELPAESQTAASEGDVGVDRVLQTARENGLDGPVEVTYPAGETAVYTVQQLDSSWPVRADSIAVDPAAGTVVDEVRFADWPLMAKLAGLGIDAHMGLLFGVANQLVLTALALGLMVVMVLGYRMWWRRRPTPDARFSMGRPVPRGAWSALPWQLKCAVAAVTVAIGVLMPVLGVSLVLFLVVDTVLAAGRPESAP</sequence>
<keyword evidence="4" id="KW-1185">Reference proteome</keyword>